<name>A0A5P9NHQ3_9GAMM</name>
<gene>
    <name evidence="10" type="ORF">EY643_06620</name>
</gene>
<dbReference type="InterPro" id="IPR006119">
    <property type="entry name" value="Resolv_N"/>
</dbReference>
<evidence type="ECO:0000256" key="7">
    <source>
        <dbReference type="PROSITE-ProRule" id="PRU10137"/>
    </source>
</evidence>
<feature type="active site" description="O-(5'-phospho-DNA)-serine intermediate" evidence="6 7">
    <location>
        <position position="13"/>
    </location>
</feature>
<keyword evidence="2" id="KW-0229">DNA integration</keyword>
<evidence type="ECO:0000256" key="5">
    <source>
        <dbReference type="ARBA" id="ARBA00023172"/>
    </source>
</evidence>
<dbReference type="InterPro" id="IPR050639">
    <property type="entry name" value="SSR_resolvase"/>
</dbReference>
<dbReference type="OrthoDB" id="9797501at2"/>
<reference evidence="10 11" key="1">
    <citation type="submission" date="2019-02" db="EMBL/GenBank/DDBJ databases">
        <authorList>
            <person name="Li S.-H."/>
        </authorList>
    </citation>
    <scope>NUCLEOTIDE SEQUENCE [LARGE SCALE GENOMIC DNA]</scope>
    <source>
        <strain evidence="10 11">IMCC14385</strain>
    </source>
</reference>
<evidence type="ECO:0000256" key="6">
    <source>
        <dbReference type="PIRSR" id="PIRSR606118-50"/>
    </source>
</evidence>
<evidence type="ECO:0000256" key="4">
    <source>
        <dbReference type="ARBA" id="ARBA00023125"/>
    </source>
</evidence>
<dbReference type="Gene3D" id="3.40.50.1390">
    <property type="entry name" value="Resolvase, N-terminal catalytic domain"/>
    <property type="match status" value="1"/>
</dbReference>
<feature type="domain" description="Resolvase/invertase-type recombinase catalytic" evidence="9">
    <location>
        <begin position="5"/>
        <end position="140"/>
    </location>
</feature>
<dbReference type="EMBL" id="CP036422">
    <property type="protein sequence ID" value="QFU75350.1"/>
    <property type="molecule type" value="Genomic_DNA"/>
</dbReference>
<dbReference type="SMART" id="SM00857">
    <property type="entry name" value="Resolvase"/>
    <property type="match status" value="1"/>
</dbReference>
<protein>
    <submittedName>
        <fullName evidence="10">Recombinase family protein</fullName>
    </submittedName>
</protein>
<evidence type="ECO:0000256" key="8">
    <source>
        <dbReference type="SAM" id="MobiDB-lite"/>
    </source>
</evidence>
<dbReference type="GO" id="GO:0003677">
    <property type="term" value="F:DNA binding"/>
    <property type="evidence" value="ECO:0007669"/>
    <property type="project" value="UniProtKB-KW"/>
</dbReference>
<dbReference type="GO" id="GO:0000150">
    <property type="term" value="F:DNA strand exchange activity"/>
    <property type="evidence" value="ECO:0007669"/>
    <property type="project" value="UniProtKB-KW"/>
</dbReference>
<accession>A0A5P9NHQ3</accession>
<dbReference type="PROSITE" id="PS00397">
    <property type="entry name" value="RECOMBINASES_1"/>
    <property type="match status" value="1"/>
</dbReference>
<dbReference type="KEGG" id="halc:EY643_06620"/>
<keyword evidence="4" id="KW-0238">DNA-binding</keyword>
<dbReference type="CDD" id="cd03768">
    <property type="entry name" value="SR_ResInv"/>
    <property type="match status" value="1"/>
</dbReference>
<sequence>MGTGVKVGYARVSTTGQSLEVQMEALQAAGCDPENIFSEKQSGTTADRPKLKELQRFVRKGDTVYITKLDRLGRSLNDLSNIVEDFRSSGVGFVVLDQGIDTTTSTGRAMFGMLAVFAQFETDLRYERQMAGIEAAKAKGVQFGRKQSLETEAVVGAYMEHSSIGATAKALESTKTTVHRILKKAGVDTSGQTGAQKVPTKGSRKK</sequence>
<keyword evidence="11" id="KW-1185">Reference proteome</keyword>
<dbReference type="InterPro" id="IPR006118">
    <property type="entry name" value="Recombinase_CS"/>
</dbReference>
<dbReference type="PROSITE" id="PS51736">
    <property type="entry name" value="RECOMBINASES_3"/>
    <property type="match status" value="1"/>
</dbReference>
<dbReference type="GO" id="GO:0015074">
    <property type="term" value="P:DNA integration"/>
    <property type="evidence" value="ECO:0007669"/>
    <property type="project" value="UniProtKB-KW"/>
</dbReference>
<comment type="similarity">
    <text evidence="1">Belongs to the site-specific recombinase resolvase family.</text>
</comment>
<dbReference type="PANTHER" id="PTHR30461">
    <property type="entry name" value="DNA-INVERTASE FROM LAMBDOID PROPHAGE"/>
    <property type="match status" value="1"/>
</dbReference>
<dbReference type="AlphaFoldDB" id="A0A5P9NHQ3"/>
<dbReference type="Proteomes" id="UP000326287">
    <property type="component" value="Chromosome"/>
</dbReference>
<proteinExistence type="inferred from homology"/>
<keyword evidence="5" id="KW-0233">DNA recombination</keyword>
<dbReference type="SUPFAM" id="SSF53041">
    <property type="entry name" value="Resolvase-like"/>
    <property type="match status" value="1"/>
</dbReference>
<evidence type="ECO:0000256" key="3">
    <source>
        <dbReference type="ARBA" id="ARBA00023100"/>
    </source>
</evidence>
<dbReference type="FunFam" id="3.40.50.1390:FF:000001">
    <property type="entry name" value="DNA recombinase"/>
    <property type="match status" value="1"/>
</dbReference>
<dbReference type="PANTHER" id="PTHR30461:SF26">
    <property type="entry name" value="RESOLVASE HOMOLOG YNEB"/>
    <property type="match status" value="1"/>
</dbReference>
<evidence type="ECO:0000313" key="10">
    <source>
        <dbReference type="EMBL" id="QFU75350.1"/>
    </source>
</evidence>
<dbReference type="Pfam" id="PF00239">
    <property type="entry name" value="Resolvase"/>
    <property type="match status" value="1"/>
</dbReference>
<evidence type="ECO:0000313" key="11">
    <source>
        <dbReference type="Proteomes" id="UP000326287"/>
    </source>
</evidence>
<evidence type="ECO:0000256" key="2">
    <source>
        <dbReference type="ARBA" id="ARBA00022908"/>
    </source>
</evidence>
<dbReference type="RefSeq" id="WP_152661456.1">
    <property type="nucleotide sequence ID" value="NZ_CP036422.1"/>
</dbReference>
<dbReference type="InterPro" id="IPR036162">
    <property type="entry name" value="Resolvase-like_N_sf"/>
</dbReference>
<keyword evidence="3" id="KW-0230">DNA invertase</keyword>
<evidence type="ECO:0000259" key="9">
    <source>
        <dbReference type="PROSITE" id="PS51736"/>
    </source>
</evidence>
<feature type="region of interest" description="Disordered" evidence="8">
    <location>
        <begin position="184"/>
        <end position="206"/>
    </location>
</feature>
<organism evidence="10 11">
    <name type="scientific">Halioglobus maricola</name>
    <dbReference type="NCBI Taxonomy" id="2601894"/>
    <lineage>
        <taxon>Bacteria</taxon>
        <taxon>Pseudomonadati</taxon>
        <taxon>Pseudomonadota</taxon>
        <taxon>Gammaproteobacteria</taxon>
        <taxon>Cellvibrionales</taxon>
        <taxon>Halieaceae</taxon>
        <taxon>Halioglobus</taxon>
    </lineage>
</organism>
<evidence type="ECO:0000256" key="1">
    <source>
        <dbReference type="ARBA" id="ARBA00009913"/>
    </source>
</evidence>